<dbReference type="Pfam" id="PF00334">
    <property type="entry name" value="NDK"/>
    <property type="match status" value="2"/>
</dbReference>
<accession>A0ABR0ZEL6</accession>
<dbReference type="InterPro" id="IPR034907">
    <property type="entry name" value="NDK-like_dom"/>
</dbReference>
<name>A0ABR0ZEL6_HUSHU</name>
<dbReference type="PROSITE" id="PS00194">
    <property type="entry name" value="THIOREDOXIN_1"/>
    <property type="match status" value="1"/>
</dbReference>
<dbReference type="PROSITE" id="PS51374">
    <property type="entry name" value="NDPK_LIKE"/>
    <property type="match status" value="3"/>
</dbReference>
<dbReference type="PANTHER" id="PTHR46135:SF5">
    <property type="entry name" value="THIOREDOXIN DOMAIN-CONTAINING PROTEIN 6 ISOFORM X1"/>
    <property type="match status" value="1"/>
</dbReference>
<dbReference type="Proteomes" id="UP001369086">
    <property type="component" value="Unassembled WGS sequence"/>
</dbReference>
<dbReference type="InterPro" id="IPR017937">
    <property type="entry name" value="Thioredoxin_CS"/>
</dbReference>
<feature type="binding site" evidence="2">
    <location>
        <position position="564"/>
    </location>
    <ligand>
        <name>ATP</name>
        <dbReference type="ChEBI" id="CHEBI:30616"/>
    </ligand>
</feature>
<comment type="caution">
    <text evidence="6">The sequence shown here is derived from an EMBL/GenBank/DDBJ whole genome shotgun (WGS) entry which is preliminary data.</text>
</comment>
<sequence length="706" mass="79380">MYWSYIMHTVLQVAINNQEQWDDMLAMKGLKVVDVYQQWCGPCRAVVSLFRKIKNELGDDLLHFATAETDGTDSLERYRGKCEPTFLFYGGGDLVAVVRGANAPLLQKTVLEQLAVEKKVLEQGTERKVIQDEGLVVEEEEEEEEVIEKEESDEDVLVPDSKAYTMAIIKPDAVAHGKANEIIMKIQEAGFEILAHEERTLSESEARDFYQHRTEEPCFEELVQFMASGPSHVLVVSKPEGTDDVIPAWREFIGPTDVEVAKREKPDSLRAQYGTETLFNAVHGSDNSEQASKELAFFFPNFKTSSEGEQPEETAVERTLALIRPDILKDRKEEILLRIQEAGFTIAMQKEVMLSEQQVRELYREHLEEDYFPALLNNMTSGPVLAVALAKKGAVEHWRNILGPKDVTQAKEEAPESFRAQFAAESVPINQLHGSATSEEAARELSFFFPKEQTLAVIKPDTLEEHKDEIIEQVQDEGFTISQMKETVLSREMAEEFYKEHRGKPFFNQLVDYMCRGPCLMMILSKENAVEEWRAMMGPTDPVEAQEKAPDSLRARFAKDILENSVHGSSSQEQAMEKIKFVFGDIAVGPDGALQGLEPELDRVDDLEALIKDGDNIEQKKDEQHKDGENHNEEVDADTADQRSPHKAEESVSVPVQESTDPESRREGDADTTDQQSVHKEEALESAAVQQSADTENPTEGGGEAP</sequence>
<feature type="compositionally biased region" description="Polar residues" evidence="4">
    <location>
        <begin position="688"/>
        <end position="698"/>
    </location>
</feature>
<feature type="active site" description="Pros-phosphohistidine intermediate" evidence="2">
    <location>
        <position position="433"/>
    </location>
</feature>
<evidence type="ECO:0000256" key="3">
    <source>
        <dbReference type="RuleBase" id="RU004011"/>
    </source>
</evidence>
<comment type="similarity">
    <text evidence="1 2 3">Belongs to the NDK family.</text>
</comment>
<feature type="binding site" evidence="2">
    <location>
        <position position="534"/>
    </location>
    <ligand>
        <name>ATP</name>
        <dbReference type="ChEBI" id="CHEBI:30616"/>
    </ligand>
</feature>
<feature type="domain" description="Nucleoside diphosphate kinase-like" evidence="5">
    <location>
        <begin position="162"/>
        <end position="306"/>
    </location>
</feature>
<feature type="region of interest" description="Disordered" evidence="4">
    <location>
        <begin position="613"/>
        <end position="706"/>
    </location>
</feature>
<dbReference type="InterPro" id="IPR001564">
    <property type="entry name" value="Nucleoside_diP_kinase"/>
</dbReference>
<evidence type="ECO:0000259" key="5">
    <source>
        <dbReference type="SMART" id="SM00562"/>
    </source>
</evidence>
<evidence type="ECO:0000313" key="7">
    <source>
        <dbReference type="Proteomes" id="UP001369086"/>
    </source>
</evidence>
<dbReference type="Gene3D" id="3.40.30.10">
    <property type="entry name" value="Glutaredoxin"/>
    <property type="match status" value="1"/>
</dbReference>
<feature type="binding site" evidence="2">
    <location>
        <position position="554"/>
    </location>
    <ligand>
        <name>ATP</name>
        <dbReference type="ChEBI" id="CHEBI:30616"/>
    </ligand>
</feature>
<organism evidence="6 7">
    <name type="scientific">Huso huso</name>
    <name type="common">Beluga</name>
    <name type="synonym">Acipenser huso</name>
    <dbReference type="NCBI Taxonomy" id="61971"/>
    <lineage>
        <taxon>Eukaryota</taxon>
        <taxon>Metazoa</taxon>
        <taxon>Chordata</taxon>
        <taxon>Craniata</taxon>
        <taxon>Vertebrata</taxon>
        <taxon>Euteleostomi</taxon>
        <taxon>Actinopterygii</taxon>
        <taxon>Chondrostei</taxon>
        <taxon>Acipenseriformes</taxon>
        <taxon>Acipenseridae</taxon>
        <taxon>Huso</taxon>
    </lineage>
</organism>
<protein>
    <submittedName>
        <fullName evidence="6">Thioredoxin domain-containing protein 6 isoform X1</fullName>
    </submittedName>
</protein>
<evidence type="ECO:0000256" key="4">
    <source>
        <dbReference type="SAM" id="MobiDB-lite"/>
    </source>
</evidence>
<keyword evidence="7" id="KW-1185">Reference proteome</keyword>
<dbReference type="InterPro" id="IPR036850">
    <property type="entry name" value="NDK-like_dom_sf"/>
</dbReference>
<evidence type="ECO:0000313" key="6">
    <source>
        <dbReference type="EMBL" id="KAK6483249.1"/>
    </source>
</evidence>
<gene>
    <name evidence="6" type="ORF">HHUSO_G14695</name>
</gene>
<evidence type="ECO:0000256" key="1">
    <source>
        <dbReference type="ARBA" id="ARBA00008142"/>
    </source>
</evidence>
<feature type="compositionally biased region" description="Basic and acidic residues" evidence="4">
    <location>
        <begin position="613"/>
        <end position="650"/>
    </location>
</feature>
<dbReference type="Pfam" id="PF00085">
    <property type="entry name" value="Thioredoxin"/>
    <property type="match status" value="1"/>
</dbReference>
<dbReference type="PANTHER" id="PTHR46135">
    <property type="entry name" value="NME/NM23 FAMILY MEMBER 8"/>
    <property type="match status" value="1"/>
</dbReference>
<dbReference type="CDD" id="cd04416">
    <property type="entry name" value="NDPk_TX"/>
    <property type="match status" value="3"/>
</dbReference>
<dbReference type="InterPro" id="IPR013766">
    <property type="entry name" value="Thioredoxin_domain"/>
</dbReference>
<dbReference type="InterPro" id="IPR051766">
    <property type="entry name" value="TXND_domain-containing"/>
</dbReference>
<dbReference type="SUPFAM" id="SSF54919">
    <property type="entry name" value="Nucleoside diphosphate kinase, NDK"/>
    <property type="match status" value="3"/>
</dbReference>
<feature type="active site" description="Pros-phosphohistidine intermediate" evidence="2">
    <location>
        <position position="283"/>
    </location>
</feature>
<feature type="domain" description="Nucleoside diphosphate kinase-like" evidence="5">
    <location>
        <begin position="316"/>
        <end position="450"/>
    </location>
</feature>
<reference evidence="6 7" key="1">
    <citation type="submission" date="2021-05" db="EMBL/GenBank/DDBJ databases">
        <authorList>
            <person name="Zahm M."/>
            <person name="Klopp C."/>
            <person name="Cabau C."/>
            <person name="Kuhl H."/>
            <person name="Suciu R."/>
            <person name="Ciorpac M."/>
            <person name="Holostenco D."/>
            <person name="Gessner J."/>
            <person name="Wuertz S."/>
            <person name="Hohne C."/>
            <person name="Stock M."/>
            <person name="Gislard M."/>
            <person name="Lluch J."/>
            <person name="Milhes M."/>
            <person name="Lampietro C."/>
            <person name="Lopez Roques C."/>
            <person name="Donnadieu C."/>
            <person name="Du K."/>
            <person name="Schartl M."/>
            <person name="Guiguen Y."/>
        </authorList>
    </citation>
    <scope>NUCLEOTIDE SEQUENCE [LARGE SCALE GENOMIC DNA]</scope>
    <source>
        <strain evidence="6">Hh-F2</strain>
        <tissue evidence="6">Blood</tissue>
    </source>
</reference>
<dbReference type="PRINTS" id="PR01243">
    <property type="entry name" value="NUCDPKINASE"/>
</dbReference>
<dbReference type="Gene3D" id="3.30.70.141">
    <property type="entry name" value="Nucleoside diphosphate kinase-like domain"/>
    <property type="match status" value="3"/>
</dbReference>
<proteinExistence type="inferred from homology"/>
<feature type="binding site" evidence="2">
    <location>
        <position position="459"/>
    </location>
    <ligand>
        <name>ATP</name>
        <dbReference type="ChEBI" id="CHEBI:30616"/>
    </ligand>
</feature>
<feature type="domain" description="Nucleoside diphosphate kinase-like" evidence="5">
    <location>
        <begin position="451"/>
        <end position="590"/>
    </location>
</feature>
<comment type="caution">
    <text evidence="2">Lacks conserved residue(s) required for the propagation of feature annotation.</text>
</comment>
<evidence type="ECO:0000256" key="2">
    <source>
        <dbReference type="PROSITE-ProRule" id="PRU00706"/>
    </source>
</evidence>
<dbReference type="EMBL" id="JAHFZB010000012">
    <property type="protein sequence ID" value="KAK6483249.1"/>
    <property type="molecule type" value="Genomic_DNA"/>
</dbReference>
<feature type="active site" description="Pros-phosphohistidine intermediate" evidence="2">
    <location>
        <position position="567"/>
    </location>
</feature>
<feature type="binding site" evidence="2">
    <location>
        <position position="540"/>
    </location>
    <ligand>
        <name>ATP</name>
        <dbReference type="ChEBI" id="CHEBI:30616"/>
    </ligand>
</feature>
<feature type="binding site" evidence="2">
    <location>
        <position position="506"/>
    </location>
    <ligand>
        <name>ATP</name>
        <dbReference type="ChEBI" id="CHEBI:30616"/>
    </ligand>
</feature>
<dbReference type="CDD" id="cd02948">
    <property type="entry name" value="TRX_NDPK"/>
    <property type="match status" value="1"/>
</dbReference>
<dbReference type="InterPro" id="IPR036249">
    <property type="entry name" value="Thioredoxin-like_sf"/>
</dbReference>
<dbReference type="SMART" id="SM00562">
    <property type="entry name" value="NDK"/>
    <property type="match status" value="3"/>
</dbReference>
<dbReference type="SUPFAM" id="SSF52833">
    <property type="entry name" value="Thioredoxin-like"/>
    <property type="match status" value="1"/>
</dbReference>